<dbReference type="OrthoDB" id="5311491at2759"/>
<evidence type="ECO:0000313" key="2">
    <source>
        <dbReference type="Proteomes" id="UP001049176"/>
    </source>
</evidence>
<dbReference type="EMBL" id="CM032189">
    <property type="protein sequence ID" value="KAG7087839.1"/>
    <property type="molecule type" value="Genomic_DNA"/>
</dbReference>
<dbReference type="KEGG" id="more:E1B28_013777"/>
<name>A0A9P7RQF5_9AGAR</name>
<accession>A0A9P7RQF5</accession>
<sequence length="143" mass="16164">MFSNNTYILSDNIRIFFTDSGPPPHSNDYTTLVVLHGTPFNGYGLEKLHTVAHSLNLRTVIWNQHDYPSSTPYTDSELEELNQGRKIFMDRINKQIGQSLKQFIEKENIPKATSDRKAGGIAIMGWSMGNLSAMALHQEKPNL</sequence>
<dbReference type="SUPFAM" id="SSF53474">
    <property type="entry name" value="alpha/beta-Hydrolases"/>
    <property type="match status" value="1"/>
</dbReference>
<protein>
    <submittedName>
        <fullName evidence="1">Uncharacterized protein</fullName>
    </submittedName>
</protein>
<dbReference type="Proteomes" id="UP001049176">
    <property type="component" value="Chromosome 9"/>
</dbReference>
<dbReference type="Gene3D" id="3.40.50.1820">
    <property type="entry name" value="alpha/beta hydrolase"/>
    <property type="match status" value="1"/>
</dbReference>
<dbReference type="GeneID" id="66082852"/>
<organism evidence="1 2">
    <name type="scientific">Marasmius oreades</name>
    <name type="common">fairy-ring Marasmius</name>
    <dbReference type="NCBI Taxonomy" id="181124"/>
    <lineage>
        <taxon>Eukaryota</taxon>
        <taxon>Fungi</taxon>
        <taxon>Dikarya</taxon>
        <taxon>Basidiomycota</taxon>
        <taxon>Agaricomycotina</taxon>
        <taxon>Agaricomycetes</taxon>
        <taxon>Agaricomycetidae</taxon>
        <taxon>Agaricales</taxon>
        <taxon>Marasmiineae</taxon>
        <taxon>Marasmiaceae</taxon>
        <taxon>Marasmius</taxon>
    </lineage>
</organism>
<dbReference type="RefSeq" id="XP_043004310.1">
    <property type="nucleotide sequence ID" value="XM_043158955.1"/>
</dbReference>
<evidence type="ECO:0000313" key="1">
    <source>
        <dbReference type="EMBL" id="KAG7087839.1"/>
    </source>
</evidence>
<dbReference type="AlphaFoldDB" id="A0A9P7RQF5"/>
<gene>
    <name evidence="1" type="ORF">E1B28_013777</name>
</gene>
<keyword evidence="2" id="KW-1185">Reference proteome</keyword>
<proteinExistence type="predicted"/>
<dbReference type="InterPro" id="IPR029058">
    <property type="entry name" value="AB_hydrolase_fold"/>
</dbReference>
<comment type="caution">
    <text evidence="1">The sequence shown here is derived from an EMBL/GenBank/DDBJ whole genome shotgun (WGS) entry which is preliminary data.</text>
</comment>
<reference evidence="1" key="1">
    <citation type="journal article" date="2021" name="Genome Biol. Evol.">
        <title>The assembled and annotated genome of the fairy-ring fungus Marasmius oreades.</title>
        <authorList>
            <person name="Hiltunen M."/>
            <person name="Ament-Velasquez S.L."/>
            <person name="Johannesson H."/>
        </authorList>
    </citation>
    <scope>NUCLEOTIDE SEQUENCE</scope>
    <source>
        <strain evidence="1">03SP1</strain>
    </source>
</reference>